<protein>
    <submittedName>
        <fullName evidence="2">Uncharacterized protein</fullName>
    </submittedName>
</protein>
<name>A0AA88KYH5_NAELO</name>
<dbReference type="RefSeq" id="XP_044555924.1">
    <property type="nucleotide sequence ID" value="XM_044693361.1"/>
</dbReference>
<dbReference type="EMBL" id="PYSW02000001">
    <property type="protein sequence ID" value="KAG2394030.1"/>
    <property type="molecule type" value="Genomic_DNA"/>
</dbReference>
<keyword evidence="3" id="KW-1185">Reference proteome</keyword>
<comment type="caution">
    <text evidence="2">The sequence shown here is derived from an EMBL/GenBank/DDBJ whole genome shotgun (WGS) entry which is preliminary data.</text>
</comment>
<dbReference type="AlphaFoldDB" id="A0AA88KYH5"/>
<evidence type="ECO:0000256" key="1">
    <source>
        <dbReference type="SAM" id="MobiDB-lite"/>
    </source>
</evidence>
<dbReference type="Proteomes" id="UP000816034">
    <property type="component" value="Unassembled WGS sequence"/>
</dbReference>
<organism evidence="2 3">
    <name type="scientific">Naegleria lovaniensis</name>
    <name type="common">Amoeba</name>
    <dbReference type="NCBI Taxonomy" id="51637"/>
    <lineage>
        <taxon>Eukaryota</taxon>
        <taxon>Discoba</taxon>
        <taxon>Heterolobosea</taxon>
        <taxon>Tetramitia</taxon>
        <taxon>Eutetramitia</taxon>
        <taxon>Vahlkampfiidae</taxon>
        <taxon>Naegleria</taxon>
    </lineage>
</organism>
<feature type="region of interest" description="Disordered" evidence="1">
    <location>
        <begin position="1"/>
        <end position="32"/>
    </location>
</feature>
<reference evidence="2 3" key="1">
    <citation type="journal article" date="2018" name="BMC Genomics">
        <title>The genome of Naegleria lovaniensis, the basis for a comparative approach to unravel pathogenicity factors of the human pathogenic amoeba N. fowleri.</title>
        <authorList>
            <person name="Liechti N."/>
            <person name="Schurch N."/>
            <person name="Bruggmann R."/>
            <person name="Wittwer M."/>
        </authorList>
    </citation>
    <scope>NUCLEOTIDE SEQUENCE [LARGE SCALE GENOMIC DNA]</scope>
    <source>
        <strain evidence="2 3">ATCC 30569</strain>
    </source>
</reference>
<feature type="compositionally biased region" description="Low complexity" evidence="1">
    <location>
        <begin position="1"/>
        <end position="29"/>
    </location>
</feature>
<accession>A0AA88KYH5</accession>
<sequence>MISSSSFGSSSSSTGSNHNSTASSSHPSPNRYNYQQAIRDGAIRSMFMNYLNNNFGQEPLEFIDRLDMYRAMYRFVNNSLMKLNNNKAESNNHKLQQTVVKGSQKKSKRAWLFSDSSVFINQHDINTRQSIQKSITEVVITHPNMESIIKILFKQVIDIFTFGLANLSQNYTVSAPSLHAFVELFYLVKKNDLLVAGQEEQMTEIINRCKPLEKYADDMSKQILRDDHPHDTMLNDTTSPQASTNDLRTPIMLSEIFRKLHPVHLLIHYASGVHYDLALEFHSFVINNRNEFEQHIEKRGKDFKESLLLNRTGLDLQESDLRNPKFKERHIHLGYALEEDSEHWEQLALDSSEDVGLQCYISKKKYVLDPSRNFKGMKLVKMVIDFKFPLEDVWSVYWSGDDHKILDSQAFTENYCVHYQPPSKNKVSEDGSHRFGFVLGRSIINTNVPVLQKRCFNYSMTTIRDVGPNGCDTIMNLGHSVNPDVVDDILEGHLSEEDRQKHKKYILTTGLFYHIFIRVGNNHTKYVHICYLDMDIPFLSGKLFRNIWKRRAKLYRKTYMDLLNGKTDNGKKSVNANELTDSLLFKKPMDDQFVEPTWYNDFKNGVERFYDIENYNVKLTPELQQSLEEITRADQE</sequence>
<evidence type="ECO:0000313" key="3">
    <source>
        <dbReference type="Proteomes" id="UP000816034"/>
    </source>
</evidence>
<gene>
    <name evidence="2" type="ORF">C9374_003794</name>
</gene>
<dbReference type="GeneID" id="68096249"/>
<proteinExistence type="predicted"/>
<evidence type="ECO:0000313" key="2">
    <source>
        <dbReference type="EMBL" id="KAG2394030.1"/>
    </source>
</evidence>